<comment type="caution">
    <text evidence="2">The sequence shown here is derived from an EMBL/GenBank/DDBJ whole genome shotgun (WGS) entry which is preliminary data.</text>
</comment>
<keyword evidence="3" id="KW-1185">Reference proteome</keyword>
<evidence type="ECO:0000313" key="2">
    <source>
        <dbReference type="EMBL" id="KOG87064.1"/>
    </source>
</evidence>
<dbReference type="InterPro" id="IPR011008">
    <property type="entry name" value="Dimeric_a/b-barrel"/>
</dbReference>
<organism evidence="2 3">
    <name type="scientific">Streptomyces varsoviensis</name>
    <dbReference type="NCBI Taxonomy" id="67373"/>
    <lineage>
        <taxon>Bacteria</taxon>
        <taxon>Bacillati</taxon>
        <taxon>Actinomycetota</taxon>
        <taxon>Actinomycetes</taxon>
        <taxon>Kitasatosporales</taxon>
        <taxon>Streptomycetaceae</taxon>
        <taxon>Streptomyces</taxon>
    </lineage>
</organism>
<dbReference type="Gene3D" id="3.30.70.100">
    <property type="match status" value="1"/>
</dbReference>
<gene>
    <name evidence="2" type="ORF">ADK38_27520</name>
</gene>
<evidence type="ECO:0000313" key="3">
    <source>
        <dbReference type="Proteomes" id="UP000037020"/>
    </source>
</evidence>
<dbReference type="PROSITE" id="PS51725">
    <property type="entry name" value="ABM"/>
    <property type="match status" value="1"/>
</dbReference>
<feature type="non-terminal residue" evidence="2">
    <location>
        <position position="94"/>
    </location>
</feature>
<dbReference type="InterPro" id="IPR007138">
    <property type="entry name" value="ABM_dom"/>
</dbReference>
<proteinExistence type="predicted"/>
<feature type="domain" description="ABM" evidence="1">
    <location>
        <begin position="2"/>
        <end position="91"/>
    </location>
</feature>
<reference evidence="2 3" key="1">
    <citation type="submission" date="2015-07" db="EMBL/GenBank/DDBJ databases">
        <authorList>
            <person name="Ju K.-S."/>
            <person name="Doroghazi J.R."/>
            <person name="Metcalf W.W."/>
        </authorList>
    </citation>
    <scope>NUCLEOTIDE SEQUENCE [LARGE SCALE GENOMIC DNA]</scope>
    <source>
        <strain evidence="2 3">NRRL B-3589</strain>
    </source>
</reference>
<dbReference type="Pfam" id="PF03992">
    <property type="entry name" value="ABM"/>
    <property type="match status" value="1"/>
</dbReference>
<sequence>MFTFINRFTVSGDTAAFEAGIAEITEHMTQQPGFHSHRLYRSAKDAAVYVEVAEWDDAESHQRAVRTEGFQRAVRPVMSLATADPAPFATVTAH</sequence>
<evidence type="ECO:0000259" key="1">
    <source>
        <dbReference type="PROSITE" id="PS51725"/>
    </source>
</evidence>
<accession>A0ABR5J0X8</accession>
<dbReference type="SUPFAM" id="SSF54909">
    <property type="entry name" value="Dimeric alpha+beta barrel"/>
    <property type="match status" value="1"/>
</dbReference>
<dbReference type="Proteomes" id="UP000037020">
    <property type="component" value="Unassembled WGS sequence"/>
</dbReference>
<name>A0ABR5J0X8_9ACTN</name>
<dbReference type="EMBL" id="LGUT01002450">
    <property type="protein sequence ID" value="KOG87064.1"/>
    <property type="molecule type" value="Genomic_DNA"/>
</dbReference>
<protein>
    <submittedName>
        <fullName evidence="2">Oxygenase</fullName>
    </submittedName>
</protein>